<dbReference type="AlphaFoldDB" id="E1IIK9"/>
<dbReference type="InterPro" id="IPR050385">
    <property type="entry name" value="Archaeal_FAD_synthase"/>
</dbReference>
<keyword evidence="1" id="KW-0808">Transferase</keyword>
<keyword evidence="5" id="KW-1185">Reference proteome</keyword>
<organism evidence="4 5">
    <name type="scientific">Oscillochloris trichoides DG-6</name>
    <dbReference type="NCBI Taxonomy" id="765420"/>
    <lineage>
        <taxon>Bacteria</taxon>
        <taxon>Bacillati</taxon>
        <taxon>Chloroflexota</taxon>
        <taxon>Chloroflexia</taxon>
        <taxon>Chloroflexales</taxon>
        <taxon>Chloroflexineae</taxon>
        <taxon>Oscillochloridaceae</taxon>
        <taxon>Oscillochloris</taxon>
    </lineage>
</organism>
<proteinExistence type="predicted"/>
<dbReference type="HOGENOM" id="CLU_034585_2_0_0"/>
<protein>
    <submittedName>
        <fullName evidence="4">RfaE bifunctional protein</fullName>
    </submittedName>
</protein>
<dbReference type="Pfam" id="PF01467">
    <property type="entry name" value="CTP_transf_like"/>
    <property type="match status" value="1"/>
</dbReference>
<dbReference type="Gene3D" id="3.40.50.620">
    <property type="entry name" value="HUPs"/>
    <property type="match status" value="1"/>
</dbReference>
<dbReference type="SUPFAM" id="SSF52374">
    <property type="entry name" value="Nucleotidylyl transferase"/>
    <property type="match status" value="1"/>
</dbReference>
<reference evidence="4 5" key="1">
    <citation type="journal article" date="2011" name="J. Bacteriol.">
        <title>Draft genome sequence of the anoxygenic filamentous phototrophic bacterium Oscillochloris trichoides subsp. DG-6.</title>
        <authorList>
            <person name="Kuznetsov B.B."/>
            <person name="Ivanovsky R.N."/>
            <person name="Keppen O.I."/>
            <person name="Sukhacheva M.V."/>
            <person name="Bumazhkin B.K."/>
            <person name="Patutina E.O."/>
            <person name="Beletsky A.V."/>
            <person name="Mardanov A.V."/>
            <person name="Baslerov R.V."/>
            <person name="Panteleeva A.N."/>
            <person name="Kolganova T.V."/>
            <person name="Ravin N.V."/>
            <person name="Skryabin K.G."/>
        </authorList>
    </citation>
    <scope>NUCLEOTIDE SEQUENCE [LARGE SCALE GENOMIC DNA]</scope>
    <source>
        <strain evidence="4 5">DG-6</strain>
    </source>
</reference>
<dbReference type="PANTHER" id="PTHR43793">
    <property type="entry name" value="FAD SYNTHASE"/>
    <property type="match status" value="1"/>
</dbReference>
<dbReference type="PANTHER" id="PTHR43793:SF2">
    <property type="entry name" value="BIFUNCTIONAL PROTEIN HLDE"/>
    <property type="match status" value="1"/>
</dbReference>
<evidence type="ECO:0000259" key="3">
    <source>
        <dbReference type="Pfam" id="PF01467"/>
    </source>
</evidence>
<gene>
    <name evidence="4" type="ORF">OSCT_3160</name>
</gene>
<evidence type="ECO:0000256" key="2">
    <source>
        <dbReference type="ARBA" id="ARBA00022695"/>
    </source>
</evidence>
<accession>E1IIK9</accession>
<keyword evidence="2" id="KW-0548">Nucleotidyltransferase</keyword>
<dbReference type="InterPro" id="IPR004821">
    <property type="entry name" value="Cyt_trans-like"/>
</dbReference>
<evidence type="ECO:0000313" key="4">
    <source>
        <dbReference type="EMBL" id="EFO78959.1"/>
    </source>
</evidence>
<dbReference type="Proteomes" id="UP000054010">
    <property type="component" value="Unassembled WGS sequence"/>
</dbReference>
<dbReference type="InterPro" id="IPR014729">
    <property type="entry name" value="Rossmann-like_a/b/a_fold"/>
</dbReference>
<feature type="domain" description="Cytidyltransferase-like" evidence="3">
    <location>
        <begin position="24"/>
        <end position="119"/>
    </location>
</feature>
<sequence length="164" mass="17763">MLTPLADLVALRSTMRSQGLRMVLTNGVFDLLHAGHVAYLQQARALGDCLVVALNSDASVQAIKGPLRPLTPQADRAALLAALRAVDYVTLFAEPTAEHVVELLRPEVYVKGGDYAQDDQATPDLARLPEARVALGYGAEVRLLPYAAGRSTSELIRLIVSRYR</sequence>
<dbReference type="eggNOG" id="COG0615">
    <property type="taxonomic scope" value="Bacteria"/>
</dbReference>
<dbReference type="OrthoDB" id="9802794at2"/>
<evidence type="ECO:0000256" key="1">
    <source>
        <dbReference type="ARBA" id="ARBA00022679"/>
    </source>
</evidence>
<dbReference type="EMBL" id="ADVR01000140">
    <property type="protein sequence ID" value="EFO78959.1"/>
    <property type="molecule type" value="Genomic_DNA"/>
</dbReference>
<name>E1IIK9_9CHLR</name>
<dbReference type="NCBIfam" id="TIGR00125">
    <property type="entry name" value="cyt_tran_rel"/>
    <property type="match status" value="1"/>
</dbReference>
<comment type="caution">
    <text evidence="4">The sequence shown here is derived from an EMBL/GenBank/DDBJ whole genome shotgun (WGS) entry which is preliminary data.</text>
</comment>
<dbReference type="STRING" id="765420.OSCT_3160"/>
<evidence type="ECO:0000313" key="5">
    <source>
        <dbReference type="Proteomes" id="UP000054010"/>
    </source>
</evidence>
<dbReference type="GO" id="GO:0016779">
    <property type="term" value="F:nucleotidyltransferase activity"/>
    <property type="evidence" value="ECO:0007669"/>
    <property type="project" value="UniProtKB-KW"/>
</dbReference>